<feature type="compositionally biased region" description="Low complexity" evidence="1">
    <location>
        <begin position="126"/>
        <end position="142"/>
    </location>
</feature>
<evidence type="ECO:0000313" key="2">
    <source>
        <dbReference type="EMBL" id="KAF9444977.1"/>
    </source>
</evidence>
<dbReference type="Proteomes" id="UP000807342">
    <property type="component" value="Unassembled WGS sequence"/>
</dbReference>
<reference evidence="2" key="1">
    <citation type="submission" date="2020-11" db="EMBL/GenBank/DDBJ databases">
        <authorList>
            <consortium name="DOE Joint Genome Institute"/>
            <person name="Ahrendt S."/>
            <person name="Riley R."/>
            <person name="Andreopoulos W."/>
            <person name="Labutti K."/>
            <person name="Pangilinan J."/>
            <person name="Ruiz-Duenas F.J."/>
            <person name="Barrasa J.M."/>
            <person name="Sanchez-Garcia M."/>
            <person name="Camarero S."/>
            <person name="Miyauchi S."/>
            <person name="Serrano A."/>
            <person name="Linde D."/>
            <person name="Babiker R."/>
            <person name="Drula E."/>
            <person name="Ayuso-Fernandez I."/>
            <person name="Pacheco R."/>
            <person name="Padilla G."/>
            <person name="Ferreira P."/>
            <person name="Barriuso J."/>
            <person name="Kellner H."/>
            <person name="Castanera R."/>
            <person name="Alfaro M."/>
            <person name="Ramirez L."/>
            <person name="Pisabarro A.G."/>
            <person name="Kuo A."/>
            <person name="Tritt A."/>
            <person name="Lipzen A."/>
            <person name="He G."/>
            <person name="Yan M."/>
            <person name="Ng V."/>
            <person name="Cullen D."/>
            <person name="Martin F."/>
            <person name="Rosso M.-N."/>
            <person name="Henrissat B."/>
            <person name="Hibbett D."/>
            <person name="Martinez A.T."/>
            <person name="Grigoriev I.V."/>
        </authorList>
    </citation>
    <scope>NUCLEOTIDE SEQUENCE</scope>
    <source>
        <strain evidence="2">MF-IS2</strain>
    </source>
</reference>
<feature type="region of interest" description="Disordered" evidence="1">
    <location>
        <begin position="80"/>
        <end position="149"/>
    </location>
</feature>
<gene>
    <name evidence="2" type="ORF">P691DRAFT_806362</name>
</gene>
<evidence type="ECO:0000256" key="1">
    <source>
        <dbReference type="SAM" id="MobiDB-lite"/>
    </source>
</evidence>
<dbReference type="EMBL" id="MU151333">
    <property type="protein sequence ID" value="KAF9444977.1"/>
    <property type="molecule type" value="Genomic_DNA"/>
</dbReference>
<dbReference type="AlphaFoldDB" id="A0A9P5X5N4"/>
<evidence type="ECO:0000313" key="3">
    <source>
        <dbReference type="Proteomes" id="UP000807342"/>
    </source>
</evidence>
<feature type="compositionally biased region" description="Polar residues" evidence="1">
    <location>
        <begin position="85"/>
        <end position="100"/>
    </location>
</feature>
<organism evidence="2 3">
    <name type="scientific">Macrolepiota fuliginosa MF-IS2</name>
    <dbReference type="NCBI Taxonomy" id="1400762"/>
    <lineage>
        <taxon>Eukaryota</taxon>
        <taxon>Fungi</taxon>
        <taxon>Dikarya</taxon>
        <taxon>Basidiomycota</taxon>
        <taxon>Agaricomycotina</taxon>
        <taxon>Agaricomycetes</taxon>
        <taxon>Agaricomycetidae</taxon>
        <taxon>Agaricales</taxon>
        <taxon>Agaricineae</taxon>
        <taxon>Agaricaceae</taxon>
        <taxon>Macrolepiota</taxon>
    </lineage>
</organism>
<sequence>MAEGKTAGEYGGVNWRRKRGRSWEVVYLTAGNVIQICKMILCMSVSRCVPSFAPPNVTHACTAQDPHANYHKAVLAPEMVKPPLLSSNPSSQRKTFQPASTKKPRENTTQNSRSAKLDREEPVDGASTVASDGDVVSVDSTALDAAEDR</sequence>
<proteinExistence type="predicted"/>
<name>A0A9P5X5N4_9AGAR</name>
<protein>
    <submittedName>
        <fullName evidence="2">Uncharacterized protein</fullName>
    </submittedName>
</protein>
<accession>A0A9P5X5N4</accession>
<keyword evidence="3" id="KW-1185">Reference proteome</keyword>
<comment type="caution">
    <text evidence="2">The sequence shown here is derived from an EMBL/GenBank/DDBJ whole genome shotgun (WGS) entry which is preliminary data.</text>
</comment>